<dbReference type="KEGG" id="afa:UZ73_08775"/>
<dbReference type="PROSITE" id="PS51257">
    <property type="entry name" value="PROKAR_LIPOPROTEIN"/>
    <property type="match status" value="1"/>
</dbReference>
<evidence type="ECO:0000313" key="1">
    <source>
        <dbReference type="EMBL" id="PWE14998.1"/>
    </source>
</evidence>
<reference evidence="1 2" key="2">
    <citation type="submission" date="2018-05" db="EMBL/GenBank/DDBJ databases">
        <authorList>
            <person name="Lanie J.A."/>
            <person name="Ng W.-L."/>
            <person name="Kazmierczak K.M."/>
            <person name="Andrzejewski T.M."/>
            <person name="Davidsen T.M."/>
            <person name="Wayne K.J."/>
            <person name="Tettelin H."/>
            <person name="Glass J.I."/>
            <person name="Rusch D."/>
            <person name="Podicherti R."/>
            <person name="Tsui H.-C.T."/>
            <person name="Winkler M.E."/>
        </authorList>
    </citation>
    <scope>NUCLEOTIDE SEQUENCE [LARGE SCALE GENOMIC DNA]</scope>
    <source>
        <strain evidence="1 2">YBY</strain>
    </source>
</reference>
<accession>A0A2U2BLV2</accession>
<comment type="caution">
    <text evidence="1">The sequence shown here is derived from an EMBL/GenBank/DDBJ whole genome shotgun (WGS) entry which is preliminary data.</text>
</comment>
<gene>
    <name evidence="1" type="ORF">DF183_09990</name>
</gene>
<dbReference type="RefSeq" id="WP_045930707.1">
    <property type="nucleotide sequence ID" value="NZ_CAXOJJ010000038.1"/>
</dbReference>
<dbReference type="GeneID" id="29370692"/>
<dbReference type="EMBL" id="QEXO01000002">
    <property type="protein sequence ID" value="PWE14998.1"/>
    <property type="molecule type" value="Genomic_DNA"/>
</dbReference>
<reference evidence="1 2" key="1">
    <citation type="submission" date="2018-05" db="EMBL/GenBank/DDBJ databases">
        <title>Genome Sequence of an Efficient Indole-Degrading Bacterium, Alcaligenes sp.YBY.</title>
        <authorList>
            <person name="Yang B."/>
        </authorList>
    </citation>
    <scope>NUCLEOTIDE SEQUENCE [LARGE SCALE GENOMIC DNA]</scope>
    <source>
        <strain evidence="1 2">YBY</strain>
    </source>
</reference>
<protein>
    <recommendedName>
        <fullName evidence="3">Lipoprotein</fullName>
    </recommendedName>
</protein>
<dbReference type="Proteomes" id="UP000245216">
    <property type="component" value="Unassembled WGS sequence"/>
</dbReference>
<organism evidence="1 2">
    <name type="scientific">Alcaligenes faecalis</name>
    <dbReference type="NCBI Taxonomy" id="511"/>
    <lineage>
        <taxon>Bacteria</taxon>
        <taxon>Pseudomonadati</taxon>
        <taxon>Pseudomonadota</taxon>
        <taxon>Betaproteobacteria</taxon>
        <taxon>Burkholderiales</taxon>
        <taxon>Alcaligenaceae</taxon>
        <taxon>Alcaligenes</taxon>
    </lineage>
</organism>
<evidence type="ECO:0000313" key="2">
    <source>
        <dbReference type="Proteomes" id="UP000245216"/>
    </source>
</evidence>
<dbReference type="AlphaFoldDB" id="A0A2U2BLV2"/>
<sequence>MMIRRIIAILAAFLTLAACSPEFNWRKVQLEQTGLSAMLPGKPTTSHRLLDFEQHQLDFYLTTATAGGQSYTVGHVILPTELQQDEAARQRLYEALHESLRGKFIPDGQVSEQSQIQLPPPGQVFFMTRDVGGVALRLEAMIRMEPGWLVQGFVMTDSGKAPDAAQAKVFFDGLAR</sequence>
<name>A0A2U2BLV2_ALCFA</name>
<evidence type="ECO:0008006" key="3">
    <source>
        <dbReference type="Google" id="ProtNLM"/>
    </source>
</evidence>
<proteinExistence type="predicted"/>